<dbReference type="EMBL" id="KY684091">
    <property type="protein sequence ID" value="ARF10005.1"/>
    <property type="molecule type" value="Genomic_DNA"/>
</dbReference>
<accession>A0A1V0SE58</accession>
<organism evidence="2">
    <name type="scientific">Indivirus ILV1</name>
    <dbReference type="NCBI Taxonomy" id="1977633"/>
    <lineage>
        <taxon>Viruses</taxon>
        <taxon>Varidnaviria</taxon>
        <taxon>Bamfordvirae</taxon>
        <taxon>Nucleocytoviricota</taxon>
        <taxon>Megaviricetes</taxon>
        <taxon>Imitervirales</taxon>
        <taxon>Mimiviridae</taxon>
        <taxon>Klosneuvirinae</taxon>
        <taxon>Indivirus</taxon>
    </lineage>
</organism>
<gene>
    <name evidence="2" type="ORF">Indivirus_7_21</name>
</gene>
<reference evidence="2" key="1">
    <citation type="journal article" date="2017" name="Science">
        <title>Giant viruses with an expanded complement of translation system components.</title>
        <authorList>
            <person name="Schulz F."/>
            <person name="Yutin N."/>
            <person name="Ivanova N.N."/>
            <person name="Ortega D.R."/>
            <person name="Lee T.K."/>
            <person name="Vierheilig J."/>
            <person name="Daims H."/>
            <person name="Horn M."/>
            <person name="Wagner M."/>
            <person name="Jensen G.J."/>
            <person name="Kyrpides N.C."/>
            <person name="Koonin E.V."/>
            <person name="Woyke T."/>
        </authorList>
    </citation>
    <scope>NUCLEOTIDE SEQUENCE</scope>
    <source>
        <strain evidence="2">ILV1</strain>
    </source>
</reference>
<feature type="domain" description="TOD1/MUCI70 glycosyltransferase-like" evidence="1">
    <location>
        <begin position="2"/>
        <end position="224"/>
    </location>
</feature>
<evidence type="ECO:0000259" key="1">
    <source>
        <dbReference type="Pfam" id="PF04765"/>
    </source>
</evidence>
<proteinExistence type="predicted"/>
<dbReference type="InterPro" id="IPR006852">
    <property type="entry name" value="TOD1_MUCI70"/>
</dbReference>
<dbReference type="Pfam" id="PF04765">
    <property type="entry name" value="TOD1_MUCI70"/>
    <property type="match status" value="1"/>
</dbReference>
<dbReference type="PANTHER" id="PTHR12956:SF17">
    <property type="entry name" value="OS01G0749100 PROTEIN"/>
    <property type="match status" value="1"/>
</dbReference>
<dbReference type="InterPro" id="IPR048354">
    <property type="entry name" value="TOD1_MUCI70_glycTrfase_dom"/>
</dbReference>
<evidence type="ECO:0000313" key="2">
    <source>
        <dbReference type="EMBL" id="ARF10005.1"/>
    </source>
</evidence>
<sequence length="227" mass="27116">MKVAVVSANFGNYDSVKEQSNIKEKELFDWYYFTDNLNIISNTYKIITTRYHNHTYNMNVLFGKYYKLQSHKIDILSNYDYIIWMDASIQILNPNFVNDILDFLKNKPNLVMFAHEARTKIKDEVTVLNKISKFRGLNFNQQLKTYYDDGFKDDYGLYSSGFFIRKNNDDGINKLYDDWWNEVTTQTYRDQVSLSYVLWKNNIRPDIIIKQNIFKNKLIGNVIKHIK</sequence>
<dbReference type="PANTHER" id="PTHR12956">
    <property type="entry name" value="ALKALINE CERAMIDASE-RELATED"/>
    <property type="match status" value="1"/>
</dbReference>
<name>A0A1V0SE58_9VIRU</name>
<protein>
    <recommendedName>
        <fullName evidence="1">TOD1/MUCI70 glycosyltransferase-like domain-containing protein</fullName>
    </recommendedName>
</protein>